<feature type="region of interest" description="Disordered" evidence="2">
    <location>
        <begin position="177"/>
        <end position="196"/>
    </location>
</feature>
<accession>A0A7G1KUY8</accession>
<dbReference type="EMBL" id="AP023396">
    <property type="protein sequence ID" value="BCK59098.1"/>
    <property type="molecule type" value="Genomic_DNA"/>
</dbReference>
<organism evidence="3 4">
    <name type="scientific">Nocardia wallacei</name>
    <dbReference type="NCBI Taxonomy" id="480035"/>
    <lineage>
        <taxon>Bacteria</taxon>
        <taxon>Bacillati</taxon>
        <taxon>Actinomycetota</taxon>
        <taxon>Actinomycetes</taxon>
        <taxon>Mycobacteriales</taxon>
        <taxon>Nocardiaceae</taxon>
        <taxon>Nocardia</taxon>
    </lineage>
</organism>
<evidence type="ECO:0000256" key="1">
    <source>
        <dbReference type="ARBA" id="ARBA00009820"/>
    </source>
</evidence>
<proteinExistence type="inferred from homology"/>
<dbReference type="KEGG" id="nwl:NWFMUON74_68700"/>
<evidence type="ECO:0000313" key="3">
    <source>
        <dbReference type="EMBL" id="BCK59098.1"/>
    </source>
</evidence>
<evidence type="ECO:0008006" key="5">
    <source>
        <dbReference type="Google" id="ProtNLM"/>
    </source>
</evidence>
<name>A0A7G1KUY8_9NOCA</name>
<keyword evidence="4" id="KW-1185">Reference proteome</keyword>
<dbReference type="Pfam" id="PF07676">
    <property type="entry name" value="PD40"/>
    <property type="match status" value="2"/>
</dbReference>
<protein>
    <recommendedName>
        <fullName evidence="5">Lipoprotein LpqB beta-propeller domain-containing protein</fullName>
    </recommendedName>
</protein>
<comment type="similarity">
    <text evidence="1">Belongs to the TolB family.</text>
</comment>
<dbReference type="AlphaFoldDB" id="A0A7G1KUY8"/>
<dbReference type="Gene3D" id="2.120.10.30">
    <property type="entry name" value="TolB, C-terminal domain"/>
    <property type="match status" value="1"/>
</dbReference>
<evidence type="ECO:0000256" key="2">
    <source>
        <dbReference type="SAM" id="MobiDB-lite"/>
    </source>
</evidence>
<gene>
    <name evidence="3" type="ORF">NWFMUON74_68700</name>
</gene>
<dbReference type="PANTHER" id="PTHR36842:SF1">
    <property type="entry name" value="PROTEIN TOLB"/>
    <property type="match status" value="1"/>
</dbReference>
<sequence length="196" mass="20956">MSVAVVTAVLVSGCAKEAGPPPHPARIAFADDWQSVFVMNPDGTGVVRIGAGSDPSFSPDGSKIAFTRADTLWLMNADGSEARQLLSDGFYNSEPVFTRDGSAIVFTSNRGGKNRSEIYETDLEGRRVRQLIDEAVGHPALSRDGTEILFTRFVRDAQGNGGAEVWAMYRDGGNPHRLTDPKLVAQSPSWGAGTVS</sequence>
<reference evidence="3 4" key="1">
    <citation type="submission" date="2020-08" db="EMBL/GenBank/DDBJ databases">
        <title>Genome Sequencing of Nocardia wallacei strain FMUON74 and assembly.</title>
        <authorList>
            <person name="Toyokawa M."/>
            <person name="Uesaka K."/>
        </authorList>
    </citation>
    <scope>NUCLEOTIDE SEQUENCE [LARGE SCALE GENOMIC DNA]</scope>
    <source>
        <strain evidence="3 4">FMUON74</strain>
    </source>
</reference>
<evidence type="ECO:0000313" key="4">
    <source>
        <dbReference type="Proteomes" id="UP000516173"/>
    </source>
</evidence>
<dbReference type="PANTHER" id="PTHR36842">
    <property type="entry name" value="PROTEIN TOLB HOMOLOG"/>
    <property type="match status" value="1"/>
</dbReference>
<dbReference type="Proteomes" id="UP000516173">
    <property type="component" value="Chromosome"/>
</dbReference>
<dbReference type="InterPro" id="IPR011659">
    <property type="entry name" value="WD40"/>
</dbReference>
<dbReference type="SUPFAM" id="SSF69304">
    <property type="entry name" value="Tricorn protease N-terminal domain"/>
    <property type="match status" value="1"/>
</dbReference>
<dbReference type="InterPro" id="IPR011042">
    <property type="entry name" value="6-blade_b-propeller_TolB-like"/>
</dbReference>